<dbReference type="AlphaFoldDB" id="A0AA38CL56"/>
<dbReference type="FunFam" id="1.25.40.420:FF:000008">
    <property type="entry name" value="BTB/POZ domain-containing protein POB1"/>
    <property type="match status" value="1"/>
</dbReference>
<dbReference type="InterPro" id="IPR045890">
    <property type="entry name" value="POB1-like"/>
</dbReference>
<dbReference type="EMBL" id="JAHRHJ020000008">
    <property type="protein sequence ID" value="KAH9303606.1"/>
    <property type="molecule type" value="Genomic_DNA"/>
</dbReference>
<dbReference type="Gene3D" id="1.25.40.420">
    <property type="match status" value="1"/>
</dbReference>
<dbReference type="PANTHER" id="PTHR46336">
    <property type="entry name" value="OS02G0260700 PROTEIN"/>
    <property type="match status" value="1"/>
</dbReference>
<dbReference type="InterPro" id="IPR011333">
    <property type="entry name" value="SKP1/BTB/POZ_sf"/>
</dbReference>
<dbReference type="SUPFAM" id="SSF54695">
    <property type="entry name" value="POZ domain"/>
    <property type="match status" value="1"/>
</dbReference>
<dbReference type="InterPro" id="IPR000210">
    <property type="entry name" value="BTB/POZ_dom"/>
</dbReference>
<sequence>MEALINKNKGGSDGLNFNFSFGFDSSEFSDRTLRLEITADSQENIADCERESKRRRIYHEEETALQISNEKAMEIAKQSPSTLHKPNEKTVEILEESLLSARKTSNEAVLRVRTIQVISVLLAAKSPFFYKLFTNGMRESKQRDVTLRISCSEEEAFMDLLNFIYCGSLNAQSTTMLLDVLMVADKFEVAVCMNHCIGVLQCLPMTIDSASLFLSLPSSVLMADAVQPLIIAAKGFLKKQFSKIKVFKEEHMSLPLAVVEESFTSDELQVNSEDVLYDFIITWAKKHYPNNEERKLFLNNKLSHLIRFPQMTNKKLEEILSSEDFDYLSALKLVSEALLFKAEQNSCTLKGIHDKRFCERSYSRRPIRMMEFYKPHRECMVFWDVKIDELLTSNRKEYLSSEAFYIGDQEFFFLAFMYRCNPRLACIWLAMAHRDKVNTK</sequence>
<dbReference type="GO" id="GO:0005634">
    <property type="term" value="C:nucleus"/>
    <property type="evidence" value="ECO:0007669"/>
    <property type="project" value="TreeGrafter"/>
</dbReference>
<feature type="domain" description="BTB" evidence="4">
    <location>
        <begin position="95"/>
        <end position="173"/>
    </location>
</feature>
<dbReference type="Pfam" id="PF07707">
    <property type="entry name" value="BACK"/>
    <property type="match status" value="1"/>
</dbReference>
<dbReference type="Pfam" id="PF00651">
    <property type="entry name" value="BTB"/>
    <property type="match status" value="1"/>
</dbReference>
<evidence type="ECO:0000256" key="2">
    <source>
        <dbReference type="ARBA" id="ARBA00004906"/>
    </source>
</evidence>
<name>A0AA38CL56_TAXCH</name>
<accession>A0AA38CL56</accession>
<comment type="caution">
    <text evidence="5">The sequence shown here is derived from an EMBL/GenBank/DDBJ whole genome shotgun (WGS) entry which is preliminary data.</text>
</comment>
<dbReference type="SMART" id="SM00225">
    <property type="entry name" value="BTB"/>
    <property type="match status" value="1"/>
</dbReference>
<feature type="non-terminal residue" evidence="5">
    <location>
        <position position="440"/>
    </location>
</feature>
<evidence type="ECO:0000256" key="1">
    <source>
        <dbReference type="ARBA" id="ARBA00002668"/>
    </source>
</evidence>
<evidence type="ECO:0000313" key="5">
    <source>
        <dbReference type="EMBL" id="KAH9303606.1"/>
    </source>
</evidence>
<protein>
    <recommendedName>
        <fullName evidence="4">BTB domain-containing protein</fullName>
    </recommendedName>
</protein>
<evidence type="ECO:0000259" key="4">
    <source>
        <dbReference type="PROSITE" id="PS50097"/>
    </source>
</evidence>
<comment type="pathway">
    <text evidence="2">Protein modification; protein ubiquitination.</text>
</comment>
<dbReference type="GO" id="GO:0010114">
    <property type="term" value="P:response to red light"/>
    <property type="evidence" value="ECO:0007669"/>
    <property type="project" value="TreeGrafter"/>
</dbReference>
<evidence type="ECO:0000256" key="3">
    <source>
        <dbReference type="ARBA" id="ARBA00022786"/>
    </source>
</evidence>
<comment type="function">
    <text evidence="1">May act as a substrate-specific adapter of an E3 ubiquitin-protein ligase complex (CUL3-RBX1-BTB) which mediates the ubiquitination and subsequent proteasomal degradation of target proteins.</text>
</comment>
<keyword evidence="3" id="KW-0833">Ubl conjugation pathway</keyword>
<dbReference type="Proteomes" id="UP000824469">
    <property type="component" value="Unassembled WGS sequence"/>
</dbReference>
<organism evidence="5 6">
    <name type="scientific">Taxus chinensis</name>
    <name type="common">Chinese yew</name>
    <name type="synonym">Taxus wallichiana var. chinensis</name>
    <dbReference type="NCBI Taxonomy" id="29808"/>
    <lineage>
        <taxon>Eukaryota</taxon>
        <taxon>Viridiplantae</taxon>
        <taxon>Streptophyta</taxon>
        <taxon>Embryophyta</taxon>
        <taxon>Tracheophyta</taxon>
        <taxon>Spermatophyta</taxon>
        <taxon>Pinopsida</taxon>
        <taxon>Pinidae</taxon>
        <taxon>Conifers II</taxon>
        <taxon>Cupressales</taxon>
        <taxon>Taxaceae</taxon>
        <taxon>Taxus</taxon>
    </lineage>
</organism>
<reference evidence="5 6" key="1">
    <citation type="journal article" date="2021" name="Nat. Plants">
        <title>The Taxus genome provides insights into paclitaxel biosynthesis.</title>
        <authorList>
            <person name="Xiong X."/>
            <person name="Gou J."/>
            <person name="Liao Q."/>
            <person name="Li Y."/>
            <person name="Zhou Q."/>
            <person name="Bi G."/>
            <person name="Li C."/>
            <person name="Du R."/>
            <person name="Wang X."/>
            <person name="Sun T."/>
            <person name="Guo L."/>
            <person name="Liang H."/>
            <person name="Lu P."/>
            <person name="Wu Y."/>
            <person name="Zhang Z."/>
            <person name="Ro D.K."/>
            <person name="Shang Y."/>
            <person name="Huang S."/>
            <person name="Yan J."/>
        </authorList>
    </citation>
    <scope>NUCLEOTIDE SEQUENCE [LARGE SCALE GENOMIC DNA]</scope>
    <source>
        <strain evidence="5">Ta-2019</strain>
    </source>
</reference>
<proteinExistence type="predicted"/>
<dbReference type="CDD" id="cd18186">
    <property type="entry name" value="BTB_POZ_ZBTB_KLHL-like"/>
    <property type="match status" value="1"/>
</dbReference>
<keyword evidence="6" id="KW-1185">Reference proteome</keyword>
<gene>
    <name evidence="5" type="ORF">KI387_008010</name>
</gene>
<dbReference type="Gene3D" id="3.30.710.10">
    <property type="entry name" value="Potassium Channel Kv1.1, Chain A"/>
    <property type="match status" value="1"/>
</dbReference>
<dbReference type="InterPro" id="IPR011705">
    <property type="entry name" value="BACK"/>
</dbReference>
<dbReference type="PROSITE" id="PS50097">
    <property type="entry name" value="BTB"/>
    <property type="match status" value="1"/>
</dbReference>
<evidence type="ECO:0000313" key="6">
    <source>
        <dbReference type="Proteomes" id="UP000824469"/>
    </source>
</evidence>
<dbReference type="PANTHER" id="PTHR46336:SF3">
    <property type="entry name" value="BTB_POZ DOMAIN-CONTAINING PROTEIN POB1"/>
    <property type="match status" value="1"/>
</dbReference>